<name>A0A8C9FI52_PAVCR</name>
<dbReference type="GO" id="GO:0016746">
    <property type="term" value="F:acyltransferase activity"/>
    <property type="evidence" value="ECO:0007669"/>
    <property type="project" value="TreeGrafter"/>
</dbReference>
<organism evidence="2 3">
    <name type="scientific">Pavo cristatus</name>
    <name type="common">Indian peafowl</name>
    <name type="synonym">Blue peafowl</name>
    <dbReference type="NCBI Taxonomy" id="9049"/>
    <lineage>
        <taxon>Eukaryota</taxon>
        <taxon>Metazoa</taxon>
        <taxon>Chordata</taxon>
        <taxon>Craniata</taxon>
        <taxon>Vertebrata</taxon>
        <taxon>Euteleostomi</taxon>
        <taxon>Archelosauria</taxon>
        <taxon>Archosauria</taxon>
        <taxon>Dinosauria</taxon>
        <taxon>Saurischia</taxon>
        <taxon>Theropoda</taxon>
        <taxon>Coelurosauria</taxon>
        <taxon>Aves</taxon>
        <taxon>Neognathae</taxon>
        <taxon>Galloanserae</taxon>
        <taxon>Galliformes</taxon>
        <taxon>Phasianidae</taxon>
        <taxon>Phasianinae</taxon>
        <taxon>Pavo</taxon>
    </lineage>
</organism>
<evidence type="ECO:0000256" key="1">
    <source>
        <dbReference type="SAM" id="Phobius"/>
    </source>
</evidence>
<reference evidence="2" key="2">
    <citation type="submission" date="2025-09" db="UniProtKB">
        <authorList>
            <consortium name="Ensembl"/>
        </authorList>
    </citation>
    <scope>IDENTIFICATION</scope>
</reference>
<dbReference type="GO" id="GO:0016020">
    <property type="term" value="C:membrane"/>
    <property type="evidence" value="ECO:0007669"/>
    <property type="project" value="TreeGrafter"/>
</dbReference>
<dbReference type="InterPro" id="IPR049941">
    <property type="entry name" value="LPLAT_7/PORCN-like"/>
</dbReference>
<dbReference type="AlphaFoldDB" id="A0A8C9FI52"/>
<dbReference type="GO" id="GO:0030258">
    <property type="term" value="P:lipid modification"/>
    <property type="evidence" value="ECO:0007669"/>
    <property type="project" value="TreeGrafter"/>
</dbReference>
<dbReference type="Proteomes" id="UP000694428">
    <property type="component" value="Unplaced"/>
</dbReference>
<keyword evidence="1" id="KW-0472">Membrane</keyword>
<evidence type="ECO:0000313" key="2">
    <source>
        <dbReference type="Ensembl" id="ENSPSTP00000015854.1"/>
    </source>
</evidence>
<dbReference type="PANTHER" id="PTHR13906:SF6">
    <property type="entry name" value="LYSOPHOSPHOLIPID ACYLTRANSFERASE 1"/>
    <property type="match status" value="1"/>
</dbReference>
<reference evidence="2" key="1">
    <citation type="submission" date="2025-08" db="UniProtKB">
        <authorList>
            <consortium name="Ensembl"/>
        </authorList>
    </citation>
    <scope>IDENTIFICATION</scope>
</reference>
<evidence type="ECO:0000313" key="3">
    <source>
        <dbReference type="Proteomes" id="UP000694428"/>
    </source>
</evidence>
<feature type="transmembrane region" description="Helical" evidence="1">
    <location>
        <begin position="106"/>
        <end position="125"/>
    </location>
</feature>
<accession>A0A8C9FI52</accession>
<proteinExistence type="predicted"/>
<keyword evidence="3" id="KW-1185">Reference proteome</keyword>
<sequence>MAEAPAVPHRTTGSTLLHPLSALLGIPLDQINFVACQLFALLAAFWFRIYLGPSHASSAVRHAFATLFGIYFAVFCFGWYSIHLFVLVLMNYGIMNMASIPNIHRYSFVVAMGYLTLCHISRIYIFHYGIGRQAEELTAEQNRLAVKTRPSLLEYLSYLLNFMSIIAGPCSNYKDYIAFIEGRHVHMKLLEVNWKQKGYDRLPDPSPTGAVMYKLCITLISLVLFLTLTKNFPMAYIIDNEFLDKTPFLTRLGYLYVVTQSAKPKYYFAWTLGKSGYITYFCNES</sequence>
<dbReference type="PANTHER" id="PTHR13906">
    <property type="entry name" value="PORCUPINE"/>
    <property type="match status" value="1"/>
</dbReference>
<feature type="transmembrane region" description="Helical" evidence="1">
    <location>
        <begin position="63"/>
        <end position="86"/>
    </location>
</feature>
<feature type="transmembrane region" description="Helical" evidence="1">
    <location>
        <begin position="31"/>
        <end position="51"/>
    </location>
</feature>
<protein>
    <submittedName>
        <fullName evidence="2">Membrane bound O-acyltransferase domain containing 1</fullName>
    </submittedName>
</protein>
<feature type="transmembrane region" description="Helical" evidence="1">
    <location>
        <begin position="210"/>
        <end position="228"/>
    </location>
</feature>
<keyword evidence="1" id="KW-1133">Transmembrane helix</keyword>
<keyword evidence="1" id="KW-0812">Transmembrane</keyword>
<dbReference type="Ensembl" id="ENSPSTT00000016619.1">
    <property type="protein sequence ID" value="ENSPSTP00000015854.1"/>
    <property type="gene ID" value="ENSPSTG00000011251.1"/>
</dbReference>